<evidence type="ECO:0000313" key="5">
    <source>
        <dbReference type="EMBL" id="OIQ83980.1"/>
    </source>
</evidence>
<evidence type="ECO:0000256" key="2">
    <source>
        <dbReference type="ARBA" id="ARBA00022670"/>
    </source>
</evidence>
<dbReference type="Pfam" id="PF01750">
    <property type="entry name" value="HycI"/>
    <property type="match status" value="1"/>
</dbReference>
<evidence type="ECO:0000256" key="3">
    <source>
        <dbReference type="ARBA" id="ARBA00022750"/>
    </source>
</evidence>
<dbReference type="GO" id="GO:0016485">
    <property type="term" value="P:protein processing"/>
    <property type="evidence" value="ECO:0007669"/>
    <property type="project" value="TreeGrafter"/>
</dbReference>
<dbReference type="InterPro" id="IPR023430">
    <property type="entry name" value="Pept_HybD-like_dom_sf"/>
</dbReference>
<sequence>MTATRLVIGLGSPDRGDDAVGPIVARRVARLGLDDVAVLEHEDPTGLIDLWVGADVVVVVDAVCSGGEPGGLVVIETGADAEPLADRAWARTGRGGTHAFGLAAAVELGRALHRLPARLVLVGVESSAFEHGAPLSPAVHKVLDAAVGAVVGAVASALTPVGEPEVTVDVPR</sequence>
<dbReference type="CDD" id="cd00518">
    <property type="entry name" value="H2MP"/>
    <property type="match status" value="1"/>
</dbReference>
<keyword evidence="2" id="KW-0645">Protease</keyword>
<dbReference type="GO" id="GO:0004190">
    <property type="term" value="F:aspartic-type endopeptidase activity"/>
    <property type="evidence" value="ECO:0007669"/>
    <property type="project" value="UniProtKB-KW"/>
</dbReference>
<dbReference type="InterPro" id="IPR000671">
    <property type="entry name" value="Peptidase_A31"/>
</dbReference>
<name>A0A1J5QVY7_9ZZZZ</name>
<organism evidence="5">
    <name type="scientific">mine drainage metagenome</name>
    <dbReference type="NCBI Taxonomy" id="410659"/>
    <lineage>
        <taxon>unclassified sequences</taxon>
        <taxon>metagenomes</taxon>
        <taxon>ecological metagenomes</taxon>
    </lineage>
</organism>
<dbReference type="GO" id="GO:0008047">
    <property type="term" value="F:enzyme activator activity"/>
    <property type="evidence" value="ECO:0007669"/>
    <property type="project" value="InterPro"/>
</dbReference>
<proteinExistence type="inferred from homology"/>
<dbReference type="EMBL" id="MLJW01000655">
    <property type="protein sequence ID" value="OIQ83980.1"/>
    <property type="molecule type" value="Genomic_DNA"/>
</dbReference>
<gene>
    <name evidence="5" type="ORF">GALL_342090</name>
</gene>
<accession>A0A1J5QVY7</accession>
<keyword evidence="3" id="KW-0064">Aspartyl protease</keyword>
<dbReference type="Gene3D" id="3.40.50.1450">
    <property type="entry name" value="HybD-like"/>
    <property type="match status" value="1"/>
</dbReference>
<dbReference type="AlphaFoldDB" id="A0A1J5QVY7"/>
<comment type="similarity">
    <text evidence="1">Belongs to the peptidase A31 family.</text>
</comment>
<dbReference type="NCBIfam" id="TIGR00072">
    <property type="entry name" value="hydrog_prot"/>
    <property type="match status" value="1"/>
</dbReference>
<evidence type="ECO:0000256" key="1">
    <source>
        <dbReference type="ARBA" id="ARBA00006814"/>
    </source>
</evidence>
<dbReference type="SUPFAM" id="SSF53163">
    <property type="entry name" value="HybD-like"/>
    <property type="match status" value="1"/>
</dbReference>
<keyword evidence="4" id="KW-0378">Hydrolase</keyword>
<dbReference type="PANTHER" id="PTHR30302:SF1">
    <property type="entry name" value="HYDROGENASE 2 MATURATION PROTEASE"/>
    <property type="match status" value="1"/>
</dbReference>
<evidence type="ECO:0000256" key="4">
    <source>
        <dbReference type="ARBA" id="ARBA00022801"/>
    </source>
</evidence>
<reference evidence="5" key="1">
    <citation type="submission" date="2016-10" db="EMBL/GenBank/DDBJ databases">
        <title>Sequence of Gallionella enrichment culture.</title>
        <authorList>
            <person name="Poehlein A."/>
            <person name="Muehling M."/>
            <person name="Daniel R."/>
        </authorList>
    </citation>
    <scope>NUCLEOTIDE SEQUENCE</scope>
</reference>
<protein>
    <submittedName>
        <fullName evidence="5">Hydrogenase 2 maturation endopeptidase</fullName>
    </submittedName>
</protein>
<dbReference type="PANTHER" id="PTHR30302">
    <property type="entry name" value="HYDROGENASE 1 MATURATION PROTEASE"/>
    <property type="match status" value="1"/>
</dbReference>
<comment type="caution">
    <text evidence="5">The sequence shown here is derived from an EMBL/GenBank/DDBJ whole genome shotgun (WGS) entry which is preliminary data.</text>
</comment>